<evidence type="ECO:0000313" key="4">
    <source>
        <dbReference type="Proteomes" id="UP000256695"/>
    </source>
</evidence>
<keyword evidence="1 3" id="KW-0436">Ligase</keyword>
<dbReference type="GO" id="GO:0004077">
    <property type="term" value="F:biotin--[biotin carboxyl-carrier protein] ligase activity"/>
    <property type="evidence" value="ECO:0007669"/>
    <property type="project" value="InterPro"/>
</dbReference>
<dbReference type="EMBL" id="NXLX01000001">
    <property type="protein sequence ID" value="RDU74655.1"/>
    <property type="molecule type" value="Genomic_DNA"/>
</dbReference>
<dbReference type="Gene3D" id="3.30.930.10">
    <property type="entry name" value="Bira Bifunctional Protein, Domain 2"/>
    <property type="match status" value="1"/>
</dbReference>
<dbReference type="OrthoDB" id="9807064at2"/>
<evidence type="ECO:0000256" key="1">
    <source>
        <dbReference type="ARBA" id="ARBA00022598"/>
    </source>
</evidence>
<dbReference type="NCBIfam" id="NF006294">
    <property type="entry name" value="PRK08477.1"/>
    <property type="match status" value="1"/>
</dbReference>
<protein>
    <submittedName>
        <fullName evidence="3">Biotin--[acetyl-CoA-carboxylase] ligase</fullName>
    </submittedName>
</protein>
<sequence length="204" mass="23612">MDIVFFETLESTQTFLLEKLQEDLCVVALKQTNGIGSRGNSWEGVESGLYFSFCLHQKKLPNDLKLQSASLFFGFLFKEVLNEKGFEIWLKWPNDLYLRDKKVGGVIVSCKQDKVVCGIGLNFKSSSFGSLGAELHKKEILEVFFKKIKNTSQWKQVFRKYKLEFCKNSDFSFHYQEQMISLKDVKLLEDGSICYSGKIFYSLR</sequence>
<dbReference type="AlphaFoldDB" id="A0A3D8JBW1"/>
<dbReference type="InterPro" id="IPR004408">
    <property type="entry name" value="Biotin_CoA_COase_ligase"/>
</dbReference>
<dbReference type="GO" id="GO:0005737">
    <property type="term" value="C:cytoplasm"/>
    <property type="evidence" value="ECO:0007669"/>
    <property type="project" value="TreeGrafter"/>
</dbReference>
<dbReference type="NCBIfam" id="TIGR00121">
    <property type="entry name" value="birA_ligase"/>
    <property type="match status" value="1"/>
</dbReference>
<evidence type="ECO:0000313" key="3">
    <source>
        <dbReference type="EMBL" id="RDU74655.1"/>
    </source>
</evidence>
<dbReference type="InterPro" id="IPR045864">
    <property type="entry name" value="aa-tRNA-synth_II/BPL/LPL"/>
</dbReference>
<keyword evidence="4" id="KW-1185">Reference proteome</keyword>
<accession>A0A3D8JBW1</accession>
<dbReference type="SUPFAM" id="SSF55681">
    <property type="entry name" value="Class II aaRS and biotin synthetases"/>
    <property type="match status" value="1"/>
</dbReference>
<name>A0A3D8JBW1_9HELI</name>
<comment type="caution">
    <text evidence="3">The sequence shown here is derived from an EMBL/GenBank/DDBJ whole genome shotgun (WGS) entry which is preliminary data.</text>
</comment>
<gene>
    <name evidence="3" type="ORF">CQA57_00975</name>
</gene>
<dbReference type="PANTHER" id="PTHR12835:SF5">
    <property type="entry name" value="BIOTIN--PROTEIN LIGASE"/>
    <property type="match status" value="1"/>
</dbReference>
<dbReference type="InterPro" id="IPR004143">
    <property type="entry name" value="BPL_LPL_catalytic"/>
</dbReference>
<dbReference type="Pfam" id="PF03099">
    <property type="entry name" value="BPL_LplA_LipB"/>
    <property type="match status" value="1"/>
</dbReference>
<dbReference type="RefSeq" id="WP_115578363.1">
    <property type="nucleotide sequence ID" value="NZ_NXLX01000001.1"/>
</dbReference>
<reference evidence="3 4" key="1">
    <citation type="submission" date="2018-04" db="EMBL/GenBank/DDBJ databases">
        <title>Novel Campyloabacter and Helicobacter Species and Strains.</title>
        <authorList>
            <person name="Mannion A.J."/>
            <person name="Shen Z."/>
            <person name="Fox J.G."/>
        </authorList>
    </citation>
    <scope>NUCLEOTIDE SEQUENCE [LARGE SCALE GENOMIC DNA]</scope>
    <source>
        <strain evidence="3 4">MIT 04-9362</strain>
    </source>
</reference>
<proteinExistence type="predicted"/>
<dbReference type="Proteomes" id="UP000256695">
    <property type="component" value="Unassembled WGS sequence"/>
</dbReference>
<dbReference type="PROSITE" id="PS51733">
    <property type="entry name" value="BPL_LPL_CATALYTIC"/>
    <property type="match status" value="1"/>
</dbReference>
<dbReference type="PANTHER" id="PTHR12835">
    <property type="entry name" value="BIOTIN PROTEIN LIGASE"/>
    <property type="match status" value="1"/>
</dbReference>
<evidence type="ECO:0000259" key="2">
    <source>
        <dbReference type="PROSITE" id="PS51733"/>
    </source>
</evidence>
<feature type="domain" description="BPL/LPL catalytic" evidence="2">
    <location>
        <begin position="1"/>
        <end position="173"/>
    </location>
</feature>
<organism evidence="3 4">
    <name type="scientific">Helicobacter anseris</name>
    <dbReference type="NCBI Taxonomy" id="375926"/>
    <lineage>
        <taxon>Bacteria</taxon>
        <taxon>Pseudomonadati</taxon>
        <taxon>Campylobacterota</taxon>
        <taxon>Epsilonproteobacteria</taxon>
        <taxon>Campylobacterales</taxon>
        <taxon>Helicobacteraceae</taxon>
        <taxon>Helicobacter</taxon>
    </lineage>
</organism>